<keyword evidence="4" id="KW-0288">FMN</keyword>
<keyword evidence="8" id="KW-0274">FAD</keyword>
<evidence type="ECO:0000256" key="8">
    <source>
        <dbReference type="ARBA" id="ARBA00022827"/>
    </source>
</evidence>
<dbReference type="Proteomes" id="UP000823936">
    <property type="component" value="Unassembled WGS sequence"/>
</dbReference>
<comment type="caution">
    <text evidence="12">The sequence shown here is derived from an EMBL/GenBank/DDBJ whole genome shotgun (WGS) entry which is preliminary data.</text>
</comment>
<evidence type="ECO:0000256" key="3">
    <source>
        <dbReference type="ARBA" id="ARBA00022630"/>
    </source>
</evidence>
<dbReference type="GO" id="GO:0003919">
    <property type="term" value="F:FMN adenylyltransferase activity"/>
    <property type="evidence" value="ECO:0007669"/>
    <property type="project" value="UniProtKB-EC"/>
</dbReference>
<dbReference type="GO" id="GO:0009231">
    <property type="term" value="P:riboflavin biosynthetic process"/>
    <property type="evidence" value="ECO:0007669"/>
    <property type="project" value="InterPro"/>
</dbReference>
<comment type="pathway">
    <text evidence="1">Cofactor biosynthesis; FAD biosynthesis; FAD from FMN: step 1/1.</text>
</comment>
<keyword evidence="5" id="KW-0808">Transferase</keyword>
<gene>
    <name evidence="12" type="ORF">IAB12_01235</name>
</gene>
<evidence type="ECO:0000256" key="9">
    <source>
        <dbReference type="ARBA" id="ARBA00022840"/>
    </source>
</evidence>
<name>A0A9D1PRT3_9SPIO</name>
<evidence type="ECO:0000256" key="5">
    <source>
        <dbReference type="ARBA" id="ARBA00022679"/>
    </source>
</evidence>
<organism evidence="12 13">
    <name type="scientific">Candidatus Ornithospirochaeta avicola</name>
    <dbReference type="NCBI Taxonomy" id="2840896"/>
    <lineage>
        <taxon>Bacteria</taxon>
        <taxon>Pseudomonadati</taxon>
        <taxon>Spirochaetota</taxon>
        <taxon>Spirochaetia</taxon>
        <taxon>Spirochaetales</taxon>
        <taxon>Spirochaetaceae</taxon>
        <taxon>Spirochaetaceae incertae sedis</taxon>
        <taxon>Candidatus Ornithospirochaeta</taxon>
    </lineage>
</organism>
<accession>A0A9D1PRT3</accession>
<protein>
    <recommendedName>
        <fullName evidence="2">FAD synthase</fullName>
        <ecNumber evidence="2">2.7.7.2</ecNumber>
    </recommendedName>
</protein>
<evidence type="ECO:0000256" key="4">
    <source>
        <dbReference type="ARBA" id="ARBA00022643"/>
    </source>
</evidence>
<evidence type="ECO:0000256" key="7">
    <source>
        <dbReference type="ARBA" id="ARBA00022741"/>
    </source>
</evidence>
<evidence type="ECO:0000259" key="11">
    <source>
        <dbReference type="Pfam" id="PF06574"/>
    </source>
</evidence>
<dbReference type="InterPro" id="IPR015864">
    <property type="entry name" value="FAD_synthase"/>
</dbReference>
<keyword evidence="6" id="KW-0548">Nucleotidyltransferase</keyword>
<evidence type="ECO:0000313" key="12">
    <source>
        <dbReference type="EMBL" id="HIV98388.1"/>
    </source>
</evidence>
<sequence length="259" mass="29350">MEVFDFDYILSHPLKGRWALSLGVFDGVHYGHRKILESLEKVKKEKKIQSAIISFKSNPKMKNAKFIDTLRLREEYISSFDVNSFLLIDFSDKFRKISGCEFCSMLSSIMEIEALVVGSDFFLGTPSCQLDGYGVRKEFEKMAKPIDLIVVDFVRNREGEKISSTLLRKYISSGDLFSYNESSGQYYTLDSMSLPSEKSGSVIYVDISSCSQLLPPQGCYEVKVGSDTCLAFLGASRLEIRKGSDDDVMDRIQFIRSIK</sequence>
<dbReference type="SUPFAM" id="SSF52374">
    <property type="entry name" value="Nucleotidylyl transferase"/>
    <property type="match status" value="1"/>
</dbReference>
<evidence type="ECO:0000256" key="2">
    <source>
        <dbReference type="ARBA" id="ARBA00012393"/>
    </source>
</evidence>
<keyword evidence="9" id="KW-0067">ATP-binding</keyword>
<evidence type="ECO:0000313" key="13">
    <source>
        <dbReference type="Proteomes" id="UP000823936"/>
    </source>
</evidence>
<keyword evidence="7" id="KW-0547">Nucleotide-binding</keyword>
<feature type="domain" description="FAD synthetase" evidence="11">
    <location>
        <begin position="18"/>
        <end position="165"/>
    </location>
</feature>
<dbReference type="EMBL" id="DXHU01000005">
    <property type="protein sequence ID" value="HIV98388.1"/>
    <property type="molecule type" value="Genomic_DNA"/>
</dbReference>
<dbReference type="Gene3D" id="3.40.50.620">
    <property type="entry name" value="HUPs"/>
    <property type="match status" value="1"/>
</dbReference>
<reference evidence="12" key="2">
    <citation type="submission" date="2021-04" db="EMBL/GenBank/DDBJ databases">
        <authorList>
            <person name="Gilroy R."/>
        </authorList>
    </citation>
    <scope>NUCLEOTIDE SEQUENCE</scope>
    <source>
        <strain evidence="12">Gambia11-129</strain>
    </source>
</reference>
<evidence type="ECO:0000256" key="1">
    <source>
        <dbReference type="ARBA" id="ARBA00004726"/>
    </source>
</evidence>
<dbReference type="GO" id="GO:0005524">
    <property type="term" value="F:ATP binding"/>
    <property type="evidence" value="ECO:0007669"/>
    <property type="project" value="UniProtKB-KW"/>
</dbReference>
<evidence type="ECO:0000256" key="10">
    <source>
        <dbReference type="ARBA" id="ARBA00049494"/>
    </source>
</evidence>
<comment type="catalytic activity">
    <reaction evidence="10">
        <text>FMN + ATP + H(+) = FAD + diphosphate</text>
        <dbReference type="Rhea" id="RHEA:17237"/>
        <dbReference type="ChEBI" id="CHEBI:15378"/>
        <dbReference type="ChEBI" id="CHEBI:30616"/>
        <dbReference type="ChEBI" id="CHEBI:33019"/>
        <dbReference type="ChEBI" id="CHEBI:57692"/>
        <dbReference type="ChEBI" id="CHEBI:58210"/>
        <dbReference type="EC" id="2.7.7.2"/>
    </reaction>
</comment>
<dbReference type="InterPro" id="IPR014729">
    <property type="entry name" value="Rossmann-like_a/b/a_fold"/>
</dbReference>
<keyword evidence="3" id="KW-0285">Flavoprotein</keyword>
<evidence type="ECO:0000256" key="6">
    <source>
        <dbReference type="ARBA" id="ARBA00022695"/>
    </source>
</evidence>
<dbReference type="AlphaFoldDB" id="A0A9D1PRT3"/>
<dbReference type="Pfam" id="PF06574">
    <property type="entry name" value="FAD_syn"/>
    <property type="match status" value="1"/>
</dbReference>
<reference evidence="12" key="1">
    <citation type="journal article" date="2021" name="PeerJ">
        <title>Extensive microbial diversity within the chicken gut microbiome revealed by metagenomics and culture.</title>
        <authorList>
            <person name="Gilroy R."/>
            <person name="Ravi A."/>
            <person name="Getino M."/>
            <person name="Pursley I."/>
            <person name="Horton D.L."/>
            <person name="Alikhan N.F."/>
            <person name="Baker D."/>
            <person name="Gharbi K."/>
            <person name="Hall N."/>
            <person name="Watson M."/>
            <person name="Adriaenssens E.M."/>
            <person name="Foster-Nyarko E."/>
            <person name="Jarju S."/>
            <person name="Secka A."/>
            <person name="Antonio M."/>
            <person name="Oren A."/>
            <person name="Chaudhuri R.R."/>
            <person name="La Ragione R."/>
            <person name="Hildebrand F."/>
            <person name="Pallen M.J."/>
        </authorList>
    </citation>
    <scope>NUCLEOTIDE SEQUENCE</scope>
    <source>
        <strain evidence="12">Gambia11-129</strain>
    </source>
</reference>
<proteinExistence type="predicted"/>
<dbReference type="EC" id="2.7.7.2" evidence="2"/>